<dbReference type="EMBL" id="LJSK01000448">
    <property type="protein sequence ID" value="KPI83056.1"/>
    <property type="molecule type" value="Genomic_DNA"/>
</dbReference>
<reference evidence="2 3" key="1">
    <citation type="journal article" date="2015" name="PLoS Pathog.">
        <title>Leptomonas seymouri: Adaptations to the Dixenous Life Cycle Analyzed by Genome Sequencing, Transcriptome Profiling and Co-infection with Leishmania donovani.</title>
        <authorList>
            <person name="Kraeva N."/>
            <person name="Butenko A."/>
            <person name="Hlavacova J."/>
            <person name="Kostygov A."/>
            <person name="Myskova J."/>
            <person name="Grybchuk D."/>
            <person name="Lestinova T."/>
            <person name="Votypka J."/>
            <person name="Volf P."/>
            <person name="Opperdoes F."/>
            <person name="Flegontov P."/>
            <person name="Lukes J."/>
            <person name="Yurchenko V."/>
        </authorList>
    </citation>
    <scope>NUCLEOTIDE SEQUENCE [LARGE SCALE GENOMIC DNA]</scope>
    <source>
        <strain evidence="2 3">ATCC 30220</strain>
    </source>
</reference>
<evidence type="ECO:0000313" key="3">
    <source>
        <dbReference type="Proteomes" id="UP000038009"/>
    </source>
</evidence>
<dbReference type="GO" id="GO:0008541">
    <property type="term" value="C:proteasome regulatory particle, lid subcomplex"/>
    <property type="evidence" value="ECO:0007669"/>
    <property type="project" value="TreeGrafter"/>
</dbReference>
<sequence length="396" mass="43459">MAETSSSCGASVEMALGRGDFKGAATIVQEALRAVSYDGRKSFFTQLCTALLRRARTDNGAPGVAKAGELLWTMPEFRTSSSAASSMSGETLLLASVLATAYMTMHNYEKVLVFDCELLQSPAFFTYDGLTATERLACVARILAASRMTSGTRYVDSAVHKGTPLYYGLAKSCERLDVAAQRQRDAVMCTYLFELACYRQQQKDYLRAFQSLLALYERNKQPEALCRAALTALCIRASEGVRQAALQDVLHRSSSLVLPSLYAYLQQAYNQQLFRAADTAALLTAAEAYVAEDALRNALREHNILLLAKTFDCVYWRSLCVHMDDASITEEELYDLLVEMVLGQRLSVAIHQDTGFIEFGEDEAGVGQRVAADADVFNRIAKTTAVIAAARPDLLS</sequence>
<name>A0A0N0P2K5_LEPSE</name>
<dbReference type="Gene3D" id="1.10.10.10">
    <property type="entry name" value="Winged helix-like DNA-binding domain superfamily/Winged helix DNA-binding domain"/>
    <property type="match status" value="1"/>
</dbReference>
<accession>A0A0N0P2K5</accession>
<keyword evidence="3" id="KW-1185">Reference proteome</keyword>
<organism evidence="2 3">
    <name type="scientific">Leptomonas seymouri</name>
    <dbReference type="NCBI Taxonomy" id="5684"/>
    <lineage>
        <taxon>Eukaryota</taxon>
        <taxon>Discoba</taxon>
        <taxon>Euglenozoa</taxon>
        <taxon>Kinetoplastea</taxon>
        <taxon>Metakinetoplastina</taxon>
        <taxon>Trypanosomatida</taxon>
        <taxon>Trypanosomatidae</taxon>
        <taxon>Leishmaniinae</taxon>
        <taxon>Leptomonas</taxon>
    </lineage>
</organism>
<dbReference type="InterPro" id="IPR040134">
    <property type="entry name" value="PSMD12/CSN4"/>
</dbReference>
<feature type="domain" description="PCI" evidence="1">
    <location>
        <begin position="204"/>
        <end position="364"/>
    </location>
</feature>
<dbReference type="PANTHER" id="PTHR10855">
    <property type="entry name" value="26S PROTEASOME NON-ATPASE REGULATORY SUBUNIT 12/COP9 SIGNALOSOME COMPLEX SUBUNIT 4"/>
    <property type="match status" value="1"/>
</dbReference>
<dbReference type="VEuPathDB" id="TriTrypDB:Lsey_0448_0020"/>
<dbReference type="Proteomes" id="UP000038009">
    <property type="component" value="Unassembled WGS sequence"/>
</dbReference>
<dbReference type="InterPro" id="IPR036388">
    <property type="entry name" value="WH-like_DNA-bd_sf"/>
</dbReference>
<dbReference type="OMA" id="LAKTFEC"/>
<evidence type="ECO:0000259" key="1">
    <source>
        <dbReference type="PROSITE" id="PS50250"/>
    </source>
</evidence>
<dbReference type="PANTHER" id="PTHR10855:SF1">
    <property type="entry name" value="26S PROTEASOME NON-ATPASE REGULATORY SUBUNIT 12"/>
    <property type="match status" value="1"/>
</dbReference>
<protein>
    <submittedName>
        <fullName evidence="2">Putative cop9 signalosome complex subunit</fullName>
    </submittedName>
</protein>
<dbReference type="GO" id="GO:0005737">
    <property type="term" value="C:cytoplasm"/>
    <property type="evidence" value="ECO:0007669"/>
    <property type="project" value="TreeGrafter"/>
</dbReference>
<gene>
    <name evidence="2" type="ORF">ABL78_7922</name>
</gene>
<dbReference type="OrthoDB" id="272244at2759"/>
<dbReference type="InterPro" id="IPR000717">
    <property type="entry name" value="PCI_dom"/>
</dbReference>
<comment type="caution">
    <text evidence="2">The sequence shown here is derived from an EMBL/GenBank/DDBJ whole genome shotgun (WGS) entry which is preliminary data.</text>
</comment>
<evidence type="ECO:0000313" key="2">
    <source>
        <dbReference type="EMBL" id="KPI83056.1"/>
    </source>
</evidence>
<proteinExistence type="predicted"/>
<dbReference type="AlphaFoldDB" id="A0A0N0P2K5"/>
<dbReference type="PROSITE" id="PS50250">
    <property type="entry name" value="PCI"/>
    <property type="match status" value="1"/>
</dbReference>